<evidence type="ECO:0000256" key="14">
    <source>
        <dbReference type="ARBA" id="ARBA00049744"/>
    </source>
</evidence>
<feature type="domain" description="Glucose-methanol-choline oxidoreductase C-terminal" evidence="17">
    <location>
        <begin position="542"/>
        <end position="569"/>
    </location>
</feature>
<evidence type="ECO:0000256" key="7">
    <source>
        <dbReference type="ARBA" id="ARBA00023098"/>
    </source>
</evidence>
<dbReference type="SUPFAM" id="SSF51905">
    <property type="entry name" value="FAD/NAD(P)-binding domain"/>
    <property type="match status" value="1"/>
</dbReference>
<keyword evidence="5" id="KW-0274">FAD</keyword>
<dbReference type="Pfam" id="PF00732">
    <property type="entry name" value="GMC_oxred_N"/>
    <property type="match status" value="1"/>
</dbReference>
<evidence type="ECO:0000256" key="9">
    <source>
        <dbReference type="ARBA" id="ARBA00023221"/>
    </source>
</evidence>
<evidence type="ECO:0000256" key="6">
    <source>
        <dbReference type="ARBA" id="ARBA00023002"/>
    </source>
</evidence>
<dbReference type="PROSITE" id="PS51318">
    <property type="entry name" value="TAT"/>
    <property type="match status" value="1"/>
</dbReference>
<evidence type="ECO:0000259" key="17">
    <source>
        <dbReference type="Pfam" id="PF05199"/>
    </source>
</evidence>
<accession>A0A5B1CMT7</accession>
<protein>
    <recommendedName>
        <fullName evidence="14">Cholesterol oxidase</fullName>
        <ecNumber evidence="13">1.1.3.6</ecNumber>
        <ecNumber evidence="11">5.3.3.1</ecNumber>
    </recommendedName>
    <alternativeName>
        <fullName evidence="15">Cholesterol isomerase</fullName>
    </alternativeName>
</protein>
<dbReference type="InterPro" id="IPR007867">
    <property type="entry name" value="GMC_OxRtase_C"/>
</dbReference>
<keyword evidence="19" id="KW-1185">Reference proteome</keyword>
<dbReference type="InterPro" id="IPR036188">
    <property type="entry name" value="FAD/NAD-bd_sf"/>
</dbReference>
<evidence type="ECO:0000313" key="19">
    <source>
        <dbReference type="Proteomes" id="UP000322699"/>
    </source>
</evidence>
<dbReference type="PANTHER" id="PTHR47470">
    <property type="entry name" value="CHOLESTEROL OXIDASE"/>
    <property type="match status" value="1"/>
</dbReference>
<name>A0A5B1CMT7_9BACT</name>
<evidence type="ECO:0000256" key="2">
    <source>
        <dbReference type="ARBA" id="ARBA00010790"/>
    </source>
</evidence>
<dbReference type="RefSeq" id="WP_068265881.1">
    <property type="nucleotide sequence ID" value="NZ_LWSK01000100.1"/>
</dbReference>
<dbReference type="Pfam" id="PF05199">
    <property type="entry name" value="GMC_oxred_C"/>
    <property type="match status" value="2"/>
</dbReference>
<evidence type="ECO:0000313" key="18">
    <source>
        <dbReference type="EMBL" id="KAA1260584.1"/>
    </source>
</evidence>
<comment type="cofactor">
    <cofactor evidence="1">
        <name>FAD</name>
        <dbReference type="ChEBI" id="CHEBI:57692"/>
    </cofactor>
</comment>
<evidence type="ECO:0000259" key="16">
    <source>
        <dbReference type="Pfam" id="PF00732"/>
    </source>
</evidence>
<dbReference type="EC" id="5.3.3.1" evidence="11"/>
<keyword evidence="6 18" id="KW-0560">Oxidoreductase</keyword>
<comment type="similarity">
    <text evidence="2">Belongs to the GMC oxidoreductase family.</text>
</comment>
<organism evidence="18 19">
    <name type="scientific">Rubripirellula obstinata</name>
    <dbReference type="NCBI Taxonomy" id="406547"/>
    <lineage>
        <taxon>Bacteria</taxon>
        <taxon>Pseudomonadati</taxon>
        <taxon>Planctomycetota</taxon>
        <taxon>Planctomycetia</taxon>
        <taxon>Pirellulales</taxon>
        <taxon>Pirellulaceae</taxon>
        <taxon>Rubripirellula</taxon>
    </lineage>
</organism>
<dbReference type="InterPro" id="IPR052542">
    <property type="entry name" value="Cholesterol_Oxidase"/>
</dbReference>
<feature type="domain" description="Glucose-methanol-choline oxidoreductase N-terminal" evidence="16">
    <location>
        <begin position="102"/>
        <end position="387"/>
    </location>
</feature>
<keyword evidence="7" id="KW-0443">Lipid metabolism</keyword>
<keyword evidence="4" id="KW-0285">Flavoprotein</keyword>
<gene>
    <name evidence="18" type="primary">choD</name>
    <name evidence="18" type="ORF">LF1_31240</name>
</gene>
<dbReference type="GO" id="GO:0016995">
    <property type="term" value="F:cholesterol oxidase activity"/>
    <property type="evidence" value="ECO:0007669"/>
    <property type="project" value="UniProtKB-EC"/>
</dbReference>
<evidence type="ECO:0000256" key="1">
    <source>
        <dbReference type="ARBA" id="ARBA00001974"/>
    </source>
</evidence>
<dbReference type="AlphaFoldDB" id="A0A5B1CMT7"/>
<sequence>MKSSTKKRSQPNRRESIKTGAAIAAATAGVALSGEAKADFAPIRSLPVIAGRARSYESDHKKRAIADYVANMKPFGGSLSRHGRHLLSQNPRFHSPFDFDILIIGSGYGASVCAARLAAAKKPDTRLGMIERGREYVPGTFTDRFRDATKESRFKLLGRNKNTVDNPVGLVNAMQNDEVNVLSGSGLGGSSLINASIAIRPESAVFEQSCWPTALQNPLALDPFYGRSAWELGAEFEPIDQSPKAKAQRLAASRMGKFGARFESAALTITRGAAGDGPIINRQGQRQRGCTDCGDCTAGCNIGAKNTLAMNYLPMARSCGAEMYTHTEVIRVEKIGEGYRIHFKTYLPGRGKDFKAVCGSVTSRMVIVGAGSIGSNEILLRSQGYGMELSSQLGCKWTMNGDALGFVRKSEFLTNIAGTSAYDTKGCRPGPTIQTNLTFPNRPNLKDRTLIQDGTVSRSYANILGLLMQDMDLDQTLVMLGMGHDGADGRIVLRKDGLGSVKWPGLMKSPYRKLIRSDFAKVAEGHGGKYKYLKIFGDNFITVHPLGGCSMADSPDRGVVDDRGRVFDINPQYSFAPGSTTSTPVHNGLYVADGSVIPTSIGCNPLLTISALAERIADGIVAEPGFTDLFA</sequence>
<evidence type="ECO:0000256" key="10">
    <source>
        <dbReference type="ARBA" id="ARBA00023235"/>
    </source>
</evidence>
<evidence type="ECO:0000256" key="8">
    <source>
        <dbReference type="ARBA" id="ARBA00023166"/>
    </source>
</evidence>
<keyword evidence="3" id="KW-0153">Cholesterol metabolism</keyword>
<dbReference type="Gene3D" id="3.50.50.60">
    <property type="entry name" value="FAD/NAD(P)-binding domain"/>
    <property type="match status" value="3"/>
</dbReference>
<dbReference type="PANTHER" id="PTHR47470:SF1">
    <property type="entry name" value="FAD-DEPENDENT OXIDOREDUCTASE 2 FAD BINDING DOMAIN-CONTAINING PROTEIN"/>
    <property type="match status" value="1"/>
</dbReference>
<comment type="caution">
    <text evidence="18">The sequence shown here is derived from an EMBL/GenBank/DDBJ whole genome shotgun (WGS) entry which is preliminary data.</text>
</comment>
<dbReference type="GO" id="GO:0004769">
    <property type="term" value="F:steroid Delta-isomerase activity"/>
    <property type="evidence" value="ECO:0007669"/>
    <property type="project" value="UniProtKB-EC"/>
</dbReference>
<evidence type="ECO:0000256" key="11">
    <source>
        <dbReference type="ARBA" id="ARBA00038856"/>
    </source>
</evidence>
<proteinExistence type="inferred from homology"/>
<evidence type="ECO:0000256" key="3">
    <source>
        <dbReference type="ARBA" id="ARBA00022548"/>
    </source>
</evidence>
<dbReference type="GO" id="GO:0050660">
    <property type="term" value="F:flavin adenine dinucleotide binding"/>
    <property type="evidence" value="ECO:0007669"/>
    <property type="project" value="InterPro"/>
</dbReference>
<evidence type="ECO:0000256" key="5">
    <source>
        <dbReference type="ARBA" id="ARBA00022827"/>
    </source>
</evidence>
<dbReference type="EC" id="1.1.3.6" evidence="13"/>
<keyword evidence="9" id="KW-0753">Steroid metabolism</keyword>
<dbReference type="EMBL" id="VRLW01000001">
    <property type="protein sequence ID" value="KAA1260584.1"/>
    <property type="molecule type" value="Genomic_DNA"/>
</dbReference>
<evidence type="ECO:0000256" key="13">
    <source>
        <dbReference type="ARBA" id="ARBA00049723"/>
    </source>
</evidence>
<keyword evidence="10" id="KW-0413">Isomerase</keyword>
<dbReference type="GO" id="GO:0008203">
    <property type="term" value="P:cholesterol metabolic process"/>
    <property type="evidence" value="ECO:0007669"/>
    <property type="project" value="UniProtKB-KW"/>
</dbReference>
<dbReference type="OrthoDB" id="9787779at2"/>
<evidence type="ECO:0000256" key="15">
    <source>
        <dbReference type="ARBA" id="ARBA00049778"/>
    </source>
</evidence>
<feature type="domain" description="Glucose-methanol-choline oxidoreductase C-terminal" evidence="17">
    <location>
        <begin position="586"/>
        <end position="613"/>
    </location>
</feature>
<comment type="pathway">
    <text evidence="12">Steroid metabolism; cholesterol degradation.</text>
</comment>
<evidence type="ECO:0000256" key="4">
    <source>
        <dbReference type="ARBA" id="ARBA00022630"/>
    </source>
</evidence>
<reference evidence="18 19" key="1">
    <citation type="submission" date="2019-08" db="EMBL/GenBank/DDBJ databases">
        <title>Deep-cultivation of Planctomycetes and their phenomic and genomic characterization uncovers novel biology.</title>
        <authorList>
            <person name="Wiegand S."/>
            <person name="Jogler M."/>
            <person name="Boedeker C."/>
            <person name="Pinto D."/>
            <person name="Vollmers J."/>
            <person name="Rivas-Marin E."/>
            <person name="Kohn T."/>
            <person name="Peeters S.H."/>
            <person name="Heuer A."/>
            <person name="Rast P."/>
            <person name="Oberbeckmann S."/>
            <person name="Bunk B."/>
            <person name="Jeske O."/>
            <person name="Meyerdierks A."/>
            <person name="Storesund J.E."/>
            <person name="Kallscheuer N."/>
            <person name="Luecker S."/>
            <person name="Lage O.M."/>
            <person name="Pohl T."/>
            <person name="Merkel B.J."/>
            <person name="Hornburger P."/>
            <person name="Mueller R.-W."/>
            <person name="Bruemmer F."/>
            <person name="Labrenz M."/>
            <person name="Spormann A.M."/>
            <person name="Op Den Camp H."/>
            <person name="Overmann J."/>
            <person name="Amann R."/>
            <person name="Jetten M.S.M."/>
            <person name="Mascher T."/>
            <person name="Medema M.H."/>
            <person name="Devos D.P."/>
            <person name="Kaster A.-K."/>
            <person name="Ovreas L."/>
            <person name="Rohde M."/>
            <person name="Galperin M.Y."/>
            <person name="Jogler C."/>
        </authorList>
    </citation>
    <scope>NUCLEOTIDE SEQUENCE [LARGE SCALE GENOMIC DNA]</scope>
    <source>
        <strain evidence="18 19">LF1</strain>
    </source>
</reference>
<evidence type="ECO:0000256" key="12">
    <source>
        <dbReference type="ARBA" id="ARBA00049645"/>
    </source>
</evidence>
<keyword evidence="8" id="KW-1207">Sterol metabolism</keyword>
<dbReference type="InterPro" id="IPR006311">
    <property type="entry name" value="TAT_signal"/>
</dbReference>
<dbReference type="Proteomes" id="UP000322699">
    <property type="component" value="Unassembled WGS sequence"/>
</dbReference>
<dbReference type="InterPro" id="IPR000172">
    <property type="entry name" value="GMC_OxRdtase_N"/>
</dbReference>